<evidence type="ECO:0000313" key="2">
    <source>
        <dbReference type="Proteomes" id="UP000196005"/>
    </source>
</evidence>
<dbReference type="RefSeq" id="WP_087438231.1">
    <property type="nucleotide sequence ID" value="NZ_CP021416.1"/>
</dbReference>
<dbReference type="EMBL" id="CP021416">
    <property type="protein sequence ID" value="ARU48241.1"/>
    <property type="molecule type" value="Genomic_DNA"/>
</dbReference>
<sequence length="81" mass="9650">MFEQALYVKENQKVHAHVMRETLFISLLAMYPIAKEDGIKSYSTHNIDRGSYNKFYHYSVDKNKRQKIEILNKKYALNSCF</sequence>
<dbReference type="Proteomes" id="UP000196005">
    <property type="component" value="Chromosome"/>
</dbReference>
<organism evidence="1 2">
    <name type="scientific">Sulfurospirillum diekertiae</name>
    <dbReference type="NCBI Taxonomy" id="1854492"/>
    <lineage>
        <taxon>Bacteria</taxon>
        <taxon>Pseudomonadati</taxon>
        <taxon>Campylobacterota</taxon>
        <taxon>Epsilonproteobacteria</taxon>
        <taxon>Campylobacterales</taxon>
        <taxon>Sulfurospirillaceae</taxon>
        <taxon>Sulfurospirillum</taxon>
    </lineage>
</organism>
<reference evidence="2" key="1">
    <citation type="submission" date="2017-05" db="EMBL/GenBank/DDBJ databases">
        <title>Dechlorination kinetics govern the competition between two new strains of the genus Sulfurospirillum.</title>
        <authorList>
            <person name="Buttet G.F."/>
            <person name="Murray A.M."/>
            <person name="Goris T."/>
            <person name="Burion M."/>
            <person name="Lin B."/>
            <person name="Rolle M."/>
            <person name="Maillard J."/>
        </authorList>
    </citation>
    <scope>NUCLEOTIDE SEQUENCE [LARGE SCALE GENOMIC DNA]</scope>
    <source>
        <strain evidence="2">SL2-1</strain>
    </source>
</reference>
<dbReference type="AlphaFoldDB" id="A0A1Y0HJG8"/>
<gene>
    <name evidence="1" type="ORF">Sdiek1_1075</name>
</gene>
<keyword evidence="2" id="KW-1185">Reference proteome</keyword>
<dbReference type="KEGG" id="suls:Sdiek1_1075"/>
<name>A0A1Y0HJG8_9BACT</name>
<proteinExistence type="predicted"/>
<accession>A0A1Y0HJG8</accession>
<protein>
    <submittedName>
        <fullName evidence="1">Uncharacterized protein</fullName>
    </submittedName>
</protein>
<dbReference type="OrthoDB" id="9882607at2"/>
<evidence type="ECO:0000313" key="1">
    <source>
        <dbReference type="EMBL" id="ARU48241.1"/>
    </source>
</evidence>